<reference evidence="2 3" key="1">
    <citation type="submission" date="2014-02" db="EMBL/GenBank/DDBJ databases">
        <title>Whole genome shotgun sequence of Rhodococcus wratislaviensis NBRC 100605.</title>
        <authorList>
            <person name="Hosoyama A."/>
            <person name="Tsuchikane K."/>
            <person name="Yoshida I."/>
            <person name="Ohji S."/>
            <person name="Ichikawa N."/>
            <person name="Yamazoe A."/>
            <person name="Fujita N."/>
        </authorList>
    </citation>
    <scope>NUCLEOTIDE SEQUENCE [LARGE SCALE GENOMIC DNA]</scope>
    <source>
        <strain evidence="2 3">NBRC 100605</strain>
    </source>
</reference>
<protein>
    <submittedName>
        <fullName evidence="2">Hydantoinase B</fullName>
    </submittedName>
</protein>
<name>X0Q395_RHOWR</name>
<gene>
    <name evidence="2" type="primary">hyuB</name>
    <name evidence="2" type="ORF">RW1_022_00920</name>
</gene>
<comment type="caution">
    <text evidence="2">The sequence shown here is derived from an EMBL/GenBank/DDBJ whole genome shotgun (WGS) entry which is preliminary data.</text>
</comment>
<dbReference type="GO" id="GO:0005829">
    <property type="term" value="C:cytosol"/>
    <property type="evidence" value="ECO:0007669"/>
    <property type="project" value="TreeGrafter"/>
</dbReference>
<feature type="domain" description="Hydantoinase B/oxoprolinase" evidence="1">
    <location>
        <begin position="7"/>
        <end position="560"/>
    </location>
</feature>
<dbReference type="InterPro" id="IPR045079">
    <property type="entry name" value="Oxoprolinase-like"/>
</dbReference>
<dbReference type="PANTHER" id="PTHR11365">
    <property type="entry name" value="5-OXOPROLINASE RELATED"/>
    <property type="match status" value="1"/>
</dbReference>
<dbReference type="EMBL" id="BAWF01000022">
    <property type="protein sequence ID" value="GAF45512.1"/>
    <property type="molecule type" value="Genomic_DNA"/>
</dbReference>
<evidence type="ECO:0000313" key="2">
    <source>
        <dbReference type="EMBL" id="GAF45512.1"/>
    </source>
</evidence>
<dbReference type="RefSeq" id="WP_052033148.1">
    <property type="nucleotide sequence ID" value="NZ_BAWF01000022.1"/>
</dbReference>
<evidence type="ECO:0000259" key="1">
    <source>
        <dbReference type="Pfam" id="PF02538"/>
    </source>
</evidence>
<dbReference type="GO" id="GO:0017168">
    <property type="term" value="F:5-oxoprolinase (ATP-hydrolyzing) activity"/>
    <property type="evidence" value="ECO:0007669"/>
    <property type="project" value="TreeGrafter"/>
</dbReference>
<proteinExistence type="predicted"/>
<dbReference type="Proteomes" id="UP000019491">
    <property type="component" value="Unassembled WGS sequence"/>
</dbReference>
<dbReference type="PANTHER" id="PTHR11365:SF23">
    <property type="entry name" value="HYPOTHETICAL 5-OXOPROLINASE (EUROFUNG)-RELATED"/>
    <property type="match status" value="1"/>
</dbReference>
<evidence type="ECO:0000313" key="3">
    <source>
        <dbReference type="Proteomes" id="UP000019491"/>
    </source>
</evidence>
<accession>X0Q395</accession>
<keyword evidence="3" id="KW-1185">Reference proteome</keyword>
<dbReference type="OrthoDB" id="102473at2"/>
<dbReference type="InterPro" id="IPR003692">
    <property type="entry name" value="Hydantoinase_B"/>
</dbReference>
<dbReference type="Pfam" id="PF02538">
    <property type="entry name" value="Hydantoinase_B"/>
    <property type="match status" value="1"/>
</dbReference>
<organism evidence="2 3">
    <name type="scientific">Rhodococcus wratislaviensis NBRC 100605</name>
    <dbReference type="NCBI Taxonomy" id="1219028"/>
    <lineage>
        <taxon>Bacteria</taxon>
        <taxon>Bacillati</taxon>
        <taxon>Actinomycetota</taxon>
        <taxon>Actinomycetes</taxon>
        <taxon>Mycobacteriales</taxon>
        <taxon>Nocardiaceae</taxon>
        <taxon>Rhodococcus</taxon>
    </lineage>
</organism>
<dbReference type="GO" id="GO:0006749">
    <property type="term" value="P:glutathione metabolic process"/>
    <property type="evidence" value="ECO:0007669"/>
    <property type="project" value="TreeGrafter"/>
</dbReference>
<dbReference type="AlphaFoldDB" id="X0Q395"/>
<sequence length="676" mass="73091">MTTNEYDLVTVDIFAKALENIASEMGMVMMRSSGSPAIAEAVDFSTFIADPKGDIICYSGYIPFYLGPARQAVRHIVQTVPREQIRPGDMFICNDPFTTGSSHQMDIGVVRPIFAGDELIAWCWAEAHVADFGGIAPGGFAPMATETYGEALRLPGIKIVDQGELIDDIWRIIETNIRVPHMVLSDIRCFIAACNRCDDRMQALLERYGLSDFKRYVGISQDLAEEAVRKRIRSLPDGVYETEDFVEHNGHTNDLYKVHCKLTVDADRMIFDFSGSARQTDGFVNCSAPTTFGAVTTPLLMSLFCDLPINEGMLRPIELVTKPETVCDVRMPAPVSAGHMETGMRVMKVVTALMGQIQAQSDDPFVREHVMAPWQDSWNGSVFYAPDEGGQLAPFLDMHGGGSGGGGQAVADGMDVGGALGQPQNSVPDIEINELSYPVLYLWRRLNANSGGPGRYRGGDGLDLAWTPWLSEGGPVHVFVSCWQVPPPGMVGGYPGSSSGFDLVNGAHADAVLASGRIPTTLAELDGKVRALDAKHFGMVADIGDVLHMHAGGGGGYGDPLRREPTRVADDISAGIISVAAARAAYGVVLTSGGALDETATEAERARLRAERLDWELVGLDSEAVRVRRGPAADRLSELDQWCQPLDTVELIEVADAETGDLLRVEVRVTGDDLVR</sequence>